<organism evidence="8 9">
    <name type="scientific">Candidatus Falkowbacteria bacterium RIFOXYC2_FULL_47_12</name>
    <dbReference type="NCBI Taxonomy" id="1798004"/>
    <lineage>
        <taxon>Bacteria</taxon>
        <taxon>Candidatus Falkowiibacteriota</taxon>
    </lineage>
</organism>
<keyword evidence="5 7" id="KW-0472">Membrane</keyword>
<dbReference type="Proteomes" id="UP000177939">
    <property type="component" value="Unassembled WGS sequence"/>
</dbReference>
<accession>A0A1F5TLN1</accession>
<dbReference type="GO" id="GO:0046933">
    <property type="term" value="F:proton-transporting ATP synthase activity, rotational mechanism"/>
    <property type="evidence" value="ECO:0007669"/>
    <property type="project" value="UniProtKB-UniRule"/>
</dbReference>
<comment type="function">
    <text evidence="7">F(1)F(0) ATP synthase produces ATP from ADP in the presence of a proton or sodium gradient. F-type ATPases consist of two structural domains, F(1) containing the extramembraneous catalytic core and F(0) containing the membrane proton channel, linked together by a central stalk and a peripheral stalk. During catalysis, ATP synthesis in the catalytic domain of F(1) is coupled via a rotary mechanism of the central stalk subunits to proton translocation.</text>
</comment>
<name>A0A1F5TLN1_9BACT</name>
<keyword evidence="6 7" id="KW-0066">ATP synthesis</keyword>
<dbReference type="PANTHER" id="PTHR11910">
    <property type="entry name" value="ATP SYNTHASE DELTA CHAIN"/>
    <property type="match status" value="1"/>
</dbReference>
<sequence length="134" mass="14958">MKITIKQYAQSLYEVLAEIESEADVKVALNNFVKLLSARRSLNKTGKIIAEFEKIWNREQGIVEGELVSAKKLDNGIIELLNCHIVKLLSIKEVNLANQIDKNILGGFIVKVGDTVIDGSVKNQLNNLKNKLIL</sequence>
<keyword evidence="7" id="KW-0139">CF(1)</keyword>
<evidence type="ECO:0000256" key="2">
    <source>
        <dbReference type="ARBA" id="ARBA00022448"/>
    </source>
</evidence>
<evidence type="ECO:0000313" key="8">
    <source>
        <dbReference type="EMBL" id="OGF39862.1"/>
    </source>
</evidence>
<evidence type="ECO:0000256" key="1">
    <source>
        <dbReference type="ARBA" id="ARBA00004370"/>
    </source>
</evidence>
<keyword evidence="7" id="KW-1003">Cell membrane</keyword>
<dbReference type="GO" id="GO:0045259">
    <property type="term" value="C:proton-transporting ATP synthase complex"/>
    <property type="evidence" value="ECO:0007669"/>
    <property type="project" value="UniProtKB-KW"/>
</dbReference>
<proteinExistence type="inferred from homology"/>
<dbReference type="GO" id="GO:0005886">
    <property type="term" value="C:plasma membrane"/>
    <property type="evidence" value="ECO:0007669"/>
    <property type="project" value="UniProtKB-SubCell"/>
</dbReference>
<evidence type="ECO:0000313" key="9">
    <source>
        <dbReference type="Proteomes" id="UP000177939"/>
    </source>
</evidence>
<reference evidence="8 9" key="1">
    <citation type="journal article" date="2016" name="Nat. Commun.">
        <title>Thousands of microbial genomes shed light on interconnected biogeochemical processes in an aquifer system.</title>
        <authorList>
            <person name="Anantharaman K."/>
            <person name="Brown C.T."/>
            <person name="Hug L.A."/>
            <person name="Sharon I."/>
            <person name="Castelle C.J."/>
            <person name="Probst A.J."/>
            <person name="Thomas B.C."/>
            <person name="Singh A."/>
            <person name="Wilkins M.J."/>
            <person name="Karaoz U."/>
            <person name="Brodie E.L."/>
            <person name="Williams K.H."/>
            <person name="Hubbard S.S."/>
            <person name="Banfield J.F."/>
        </authorList>
    </citation>
    <scope>NUCLEOTIDE SEQUENCE [LARGE SCALE GENOMIC DNA]</scope>
</reference>
<comment type="subcellular location">
    <subcellularLocation>
        <location evidence="7">Cell membrane</location>
        <topology evidence="7">Peripheral membrane protein</topology>
    </subcellularLocation>
    <subcellularLocation>
        <location evidence="1">Membrane</location>
    </subcellularLocation>
</comment>
<evidence type="ECO:0000256" key="6">
    <source>
        <dbReference type="ARBA" id="ARBA00023310"/>
    </source>
</evidence>
<comment type="function">
    <text evidence="7">This protein is part of the stalk that links CF(0) to CF(1). It either transmits conformational changes from CF(0) to CF(1) or is implicated in proton conduction.</text>
</comment>
<dbReference type="AlphaFoldDB" id="A0A1F5TLN1"/>
<dbReference type="NCBIfam" id="TIGR01145">
    <property type="entry name" value="ATP_synt_delta"/>
    <property type="match status" value="1"/>
</dbReference>
<protein>
    <recommendedName>
        <fullName evidence="7">ATP synthase subunit delta</fullName>
    </recommendedName>
    <alternativeName>
        <fullName evidence="7">ATP synthase F(1) sector subunit delta</fullName>
    </alternativeName>
    <alternativeName>
        <fullName evidence="7">F-type ATPase subunit delta</fullName>
        <shortName evidence="7">F-ATPase subunit delta</shortName>
    </alternativeName>
</protein>
<keyword evidence="3 7" id="KW-0375">Hydrogen ion transport</keyword>
<dbReference type="PROSITE" id="PS00389">
    <property type="entry name" value="ATPASE_DELTA"/>
    <property type="match status" value="1"/>
</dbReference>
<dbReference type="HAMAP" id="MF_01416">
    <property type="entry name" value="ATP_synth_delta_bact"/>
    <property type="match status" value="1"/>
</dbReference>
<dbReference type="EMBL" id="MFGL01000034">
    <property type="protein sequence ID" value="OGF39862.1"/>
    <property type="molecule type" value="Genomic_DNA"/>
</dbReference>
<gene>
    <name evidence="7" type="primary">atpH</name>
    <name evidence="8" type="ORF">A2477_00565</name>
</gene>
<keyword evidence="2 7" id="KW-0813">Transport</keyword>
<evidence type="ECO:0000256" key="5">
    <source>
        <dbReference type="ARBA" id="ARBA00023136"/>
    </source>
</evidence>
<comment type="caution">
    <text evidence="8">The sequence shown here is derived from an EMBL/GenBank/DDBJ whole genome shotgun (WGS) entry which is preliminary data.</text>
</comment>
<comment type="similarity">
    <text evidence="7">Belongs to the ATPase delta chain family.</text>
</comment>
<evidence type="ECO:0000256" key="4">
    <source>
        <dbReference type="ARBA" id="ARBA00023065"/>
    </source>
</evidence>
<keyword evidence="4 7" id="KW-0406">Ion transport</keyword>
<dbReference type="Pfam" id="PF00213">
    <property type="entry name" value="OSCP"/>
    <property type="match status" value="1"/>
</dbReference>
<dbReference type="InterPro" id="IPR020781">
    <property type="entry name" value="ATPase_OSCP/d_CS"/>
</dbReference>
<dbReference type="InterPro" id="IPR000711">
    <property type="entry name" value="ATPase_OSCP/dsu"/>
</dbReference>
<evidence type="ECO:0000256" key="7">
    <source>
        <dbReference type="HAMAP-Rule" id="MF_01416"/>
    </source>
</evidence>
<evidence type="ECO:0000256" key="3">
    <source>
        <dbReference type="ARBA" id="ARBA00022781"/>
    </source>
</evidence>